<feature type="region of interest" description="Disordered" evidence="9">
    <location>
        <begin position="261"/>
        <end position="306"/>
    </location>
</feature>
<evidence type="ECO:0000256" key="5">
    <source>
        <dbReference type="ARBA" id="ARBA00022801"/>
    </source>
</evidence>
<evidence type="ECO:0000256" key="7">
    <source>
        <dbReference type="ARBA" id="ARBA00023211"/>
    </source>
</evidence>
<dbReference type="EMBL" id="RSCD01000007">
    <property type="protein sequence ID" value="RSH92023.1"/>
    <property type="molecule type" value="Genomic_DNA"/>
</dbReference>
<keyword evidence="8" id="KW-0539">Nucleus</keyword>
<feature type="region of interest" description="Disordered" evidence="9">
    <location>
        <begin position="385"/>
        <end position="407"/>
    </location>
</feature>
<comment type="similarity">
    <text evidence="2 8">Belongs to the FAN1 family.</text>
</comment>
<feature type="compositionally biased region" description="Pro residues" evidence="9">
    <location>
        <begin position="1"/>
        <end position="11"/>
    </location>
</feature>
<dbReference type="GO" id="GO:0017108">
    <property type="term" value="F:5'-flap endonuclease activity"/>
    <property type="evidence" value="ECO:0007669"/>
    <property type="project" value="TreeGrafter"/>
</dbReference>
<dbReference type="Pfam" id="PF21170">
    <property type="entry name" value="FAN1_TPR"/>
    <property type="match status" value="1"/>
</dbReference>
<feature type="compositionally biased region" description="Acidic residues" evidence="9">
    <location>
        <begin position="1021"/>
        <end position="1038"/>
    </location>
</feature>
<evidence type="ECO:0000256" key="2">
    <source>
        <dbReference type="ARBA" id="ARBA00005533"/>
    </source>
</evidence>
<keyword evidence="8" id="KW-0227">DNA damage</keyword>
<evidence type="ECO:0000313" key="11">
    <source>
        <dbReference type="EMBL" id="RSH92023.1"/>
    </source>
</evidence>
<evidence type="ECO:0000313" key="12">
    <source>
        <dbReference type="Proteomes" id="UP000279259"/>
    </source>
</evidence>
<dbReference type="Gene3D" id="3.40.1350.10">
    <property type="match status" value="1"/>
</dbReference>
<keyword evidence="7 8" id="KW-0464">Manganese</keyword>
<dbReference type="AlphaFoldDB" id="A0A427YLR5"/>
<dbReference type="InterPro" id="IPR011856">
    <property type="entry name" value="tRNA_endonuc-like_dom_sf"/>
</dbReference>
<keyword evidence="8" id="KW-0234">DNA repair</keyword>
<dbReference type="InterPro" id="IPR049132">
    <property type="entry name" value="FAN1-like_euk"/>
</dbReference>
<evidence type="ECO:0000256" key="6">
    <source>
        <dbReference type="ARBA" id="ARBA00022842"/>
    </source>
</evidence>
<evidence type="ECO:0000256" key="8">
    <source>
        <dbReference type="RuleBase" id="RU365033"/>
    </source>
</evidence>
<dbReference type="FunFam" id="3.40.1350.10:FF:000013">
    <property type="entry name" value="Fanconi-associated nuclease"/>
    <property type="match status" value="1"/>
</dbReference>
<dbReference type="GO" id="GO:0046872">
    <property type="term" value="F:metal ion binding"/>
    <property type="evidence" value="ECO:0007669"/>
    <property type="project" value="UniProtKB-KW"/>
</dbReference>
<dbReference type="Pfam" id="PF08774">
    <property type="entry name" value="VRR_NUC"/>
    <property type="match status" value="1"/>
</dbReference>
<feature type="region of interest" description="Disordered" evidence="9">
    <location>
        <begin position="1021"/>
        <end position="1066"/>
    </location>
</feature>
<evidence type="ECO:0000259" key="10">
    <source>
        <dbReference type="SMART" id="SM00990"/>
    </source>
</evidence>
<evidence type="ECO:0000256" key="4">
    <source>
        <dbReference type="ARBA" id="ARBA00022723"/>
    </source>
</evidence>
<protein>
    <recommendedName>
        <fullName evidence="8">Fanconi-associated nuclease</fullName>
        <ecNumber evidence="8">3.1.4.1</ecNumber>
    </recommendedName>
</protein>
<evidence type="ECO:0000256" key="1">
    <source>
        <dbReference type="ARBA" id="ARBA00000983"/>
    </source>
</evidence>
<dbReference type="InterPro" id="IPR033315">
    <property type="entry name" value="Fan1-like"/>
</dbReference>
<comment type="function">
    <text evidence="8">Nuclease required for the repair of DNA interstrand cross-links (ICL). Acts as a 5'-3' exonuclease that anchors at a cut end of DNA and cleaves DNA successively at every third nucleotide, allowing to excise an ICL from one strand through flanking incisions.</text>
</comment>
<keyword evidence="6 8" id="KW-0460">Magnesium</keyword>
<comment type="subcellular location">
    <subcellularLocation>
        <location evidence="8">Nucleus</location>
    </subcellularLocation>
</comment>
<dbReference type="InterPro" id="IPR049126">
    <property type="entry name" value="FAN1-like_TPR"/>
</dbReference>
<name>A0A427YLR5_9TREE</name>
<feature type="region of interest" description="Disordered" evidence="9">
    <location>
        <begin position="1"/>
        <end position="50"/>
    </location>
</feature>
<comment type="catalytic activity">
    <reaction evidence="1 8">
        <text>Hydrolytically removes 5'-nucleotides successively from the 3'-hydroxy termini of 3'-hydroxy-terminated oligonucleotides.</text>
        <dbReference type="EC" id="3.1.4.1"/>
    </reaction>
</comment>
<dbReference type="CDD" id="cd22326">
    <property type="entry name" value="FAN1-like"/>
    <property type="match status" value="1"/>
</dbReference>
<dbReference type="GO" id="GO:0004528">
    <property type="term" value="F:phosphodiesterase I activity"/>
    <property type="evidence" value="ECO:0007669"/>
    <property type="project" value="UniProtKB-EC"/>
</dbReference>
<dbReference type="GO" id="GO:0036297">
    <property type="term" value="P:interstrand cross-link repair"/>
    <property type="evidence" value="ECO:0007669"/>
    <property type="project" value="InterPro"/>
</dbReference>
<dbReference type="Proteomes" id="UP000279259">
    <property type="component" value="Unassembled WGS sequence"/>
</dbReference>
<evidence type="ECO:0000256" key="3">
    <source>
        <dbReference type="ARBA" id="ARBA00022722"/>
    </source>
</evidence>
<dbReference type="OrthoDB" id="258143at2759"/>
<comment type="cofactor">
    <cofactor evidence="8">
        <name>Mg(2+)</name>
        <dbReference type="ChEBI" id="CHEBI:18420"/>
    </cofactor>
    <cofactor evidence="8">
        <name>Mn(2+)</name>
        <dbReference type="ChEBI" id="CHEBI:29035"/>
    </cofactor>
</comment>
<accession>A0A427YLR5</accession>
<sequence length="1066" mass="117303">MNSSPPPPSFTVPPLTSAGKLPVSPDGTPEEDTSSDYVGVKSKGADKGKATHGIISVDEDEDQVRISMYVRLFQEMITTVLESESYLFTPRELWVMRHIIGLPYEPLYLLTRLLLRRPGRIFPYTSLSGAYSTELGDEGVKRAMRMLSHSLPVPADIAAQDPPALSVTAKPSVSSTWSNAVVNPATPTPMPMPTPAPARTRSDPYPTPISAKAKGKRRASDRPWADLPTGLSPEEERADPALAEAIRESLWAARVNRVELDEDEEVVDSPPAERPVGSRSASNTSTSSATPSRAAAPVLSTASAPSPHADFAEEFSLTPREALPITVLARNETTLSLDEIMSCISAEDLRRVAKARKIPPSLLANREAVTEALRGAAKKQTVLGFAPAKGKGKSRERQAQATLPFSPSPSGRITSESLLVAQLLPLIGGHALQLTPELHALVARVNLIFTRIPPVTASSSSLMLPSILVTSRKRRYPDYGPPTRSTIWQDRPELLTWERAVHWEAVVADALGDTWQEQRKNPAPGFGVRREAPNRVEGARIVKRVWEGVWPVWSELVQGQGAEAVDAKDQQGGLVGDRFKTGHVLTRIVYKAATALGVLHEYDRECLVLRALLSQRRWRRSKRGAWYERLALVLMNHYNASPEDKEAKCREATQVCIDGLLDEDTHLIYRPSLSRRLTRLENKLNLPADERHISHAELLKCETRELTAPRVRENMGQPKLRGRSESLRDRGAAGEMELDEDADMGRGGVQQVGKSVWVGRDGEVTVEGWVLEWWEKKGYKGYHSEGSILTTLFALLLWPVLFHPLPGAFETPYQTAPLDLGEDTFAPARADLLERRLLDMCKIKLALEMLRETDDRERARQTWVVGVNWEYGKDDLEELLQCIGGRAMSGICRMLAEEYRHRVSGVPDLIVWNFESREARFVEVKGPGDSLSETQKVWIDVLLSAGVPVEVCKVKAKEASDAAMVKLEKQAKRKASTSASASLSVRRCSISVSVSAAGRGGGGAGQFGEYMYASEEEIVVVEDGDEAEEGDGDEGGGEDEWKYESGEEGNAEGCWERGGKRVKVGS</sequence>
<keyword evidence="12" id="KW-1185">Reference proteome</keyword>
<reference evidence="11 12" key="1">
    <citation type="submission" date="2018-11" db="EMBL/GenBank/DDBJ databases">
        <title>Genome sequence of Saitozyma podzolica DSM 27192.</title>
        <authorList>
            <person name="Aliyu H."/>
            <person name="Gorte O."/>
            <person name="Ochsenreither K."/>
        </authorList>
    </citation>
    <scope>NUCLEOTIDE SEQUENCE [LARGE SCALE GENOMIC DNA]</scope>
    <source>
        <strain evidence="11 12">DSM 27192</strain>
    </source>
</reference>
<dbReference type="SMART" id="SM00990">
    <property type="entry name" value="VRR_NUC"/>
    <property type="match status" value="1"/>
</dbReference>
<dbReference type="GO" id="GO:0005634">
    <property type="term" value="C:nucleus"/>
    <property type="evidence" value="ECO:0007669"/>
    <property type="project" value="UniProtKB-SubCell"/>
</dbReference>
<proteinExistence type="inferred from homology"/>
<keyword evidence="4 8" id="KW-0479">Metal-binding</keyword>
<dbReference type="GO" id="GO:0070336">
    <property type="term" value="F:flap-structured DNA binding"/>
    <property type="evidence" value="ECO:0007669"/>
    <property type="project" value="TreeGrafter"/>
</dbReference>
<dbReference type="GO" id="GO:0008409">
    <property type="term" value="F:5'-3' exonuclease activity"/>
    <property type="evidence" value="ECO:0007669"/>
    <property type="project" value="TreeGrafter"/>
</dbReference>
<keyword evidence="5 8" id="KW-0378">Hydrolase</keyword>
<evidence type="ECO:0000256" key="9">
    <source>
        <dbReference type="SAM" id="MobiDB-lite"/>
    </source>
</evidence>
<comment type="caution">
    <text evidence="11">The sequence shown here is derived from an EMBL/GenBank/DDBJ whole genome shotgun (WGS) entry which is preliminary data.</text>
</comment>
<feature type="compositionally biased region" description="Pro residues" evidence="9">
    <location>
        <begin position="186"/>
        <end position="196"/>
    </location>
</feature>
<dbReference type="EC" id="3.1.4.1" evidence="8"/>
<feature type="compositionally biased region" description="Low complexity" evidence="9">
    <location>
        <begin position="278"/>
        <end position="297"/>
    </location>
</feature>
<dbReference type="PANTHER" id="PTHR15749:SF4">
    <property type="entry name" value="FANCONI-ASSOCIATED NUCLEASE 1"/>
    <property type="match status" value="1"/>
</dbReference>
<dbReference type="PANTHER" id="PTHR15749">
    <property type="entry name" value="FANCONI-ASSOCIATED NUCLEASE 1"/>
    <property type="match status" value="1"/>
</dbReference>
<gene>
    <name evidence="11" type="ORF">EHS25_009394</name>
</gene>
<organism evidence="11 12">
    <name type="scientific">Saitozyma podzolica</name>
    <dbReference type="NCBI Taxonomy" id="1890683"/>
    <lineage>
        <taxon>Eukaryota</taxon>
        <taxon>Fungi</taxon>
        <taxon>Dikarya</taxon>
        <taxon>Basidiomycota</taxon>
        <taxon>Agaricomycotina</taxon>
        <taxon>Tremellomycetes</taxon>
        <taxon>Tremellales</taxon>
        <taxon>Trimorphomycetaceae</taxon>
        <taxon>Saitozyma</taxon>
    </lineage>
</organism>
<feature type="region of interest" description="Disordered" evidence="9">
    <location>
        <begin position="176"/>
        <end position="238"/>
    </location>
</feature>
<dbReference type="STRING" id="1890683.A0A427YLR5"/>
<keyword evidence="3 8" id="KW-0540">Nuclease</keyword>
<dbReference type="InterPro" id="IPR014883">
    <property type="entry name" value="VRR_NUC"/>
</dbReference>
<feature type="domain" description="VRR-NUC" evidence="10">
    <location>
        <begin position="846"/>
        <end position="956"/>
    </location>
</feature>